<dbReference type="InterPro" id="IPR036397">
    <property type="entry name" value="RNaseH_sf"/>
</dbReference>
<dbReference type="EMBL" id="OZ075144">
    <property type="protein sequence ID" value="CAL5042633.1"/>
    <property type="molecule type" value="Genomic_DNA"/>
</dbReference>
<dbReference type="InterPro" id="IPR039637">
    <property type="entry name" value="CNOT7/CNOT8/Pop2"/>
</dbReference>
<dbReference type="SUPFAM" id="SSF53098">
    <property type="entry name" value="Ribonuclease H-like"/>
    <property type="match status" value="1"/>
</dbReference>
<sequence length="302" mass="32578">MQSTVSNLAVQSFSHPAAMQPPFHYAGGAAPLHAPPPPVIPVRVVWAGNLDAELRFLRVVSTSACFVSFAVHYPGVVVHGCSTPPLADHNALTAEQRYATIKANADALKPLQVGLAVGTRDGRCLAWEFNLRGFDRAAGDPHAPCSVRYLEEERGMDLDAHRARGIPMARLTDALHRSGLLHRRDLPWICHAGAYHLAYLLKVIRGGLPLPDDMRGFFGTVQRFLGGDVVYDVACVAGDCPFLPVGLERIADKLDLARPVGSPLLAGAGAVLALQAFVFLQVCVFQGDVQRYRGLLHGLQVT</sequence>
<reference evidence="2" key="1">
    <citation type="submission" date="2024-10" db="EMBL/GenBank/DDBJ databases">
        <authorList>
            <person name="Ryan C."/>
        </authorList>
    </citation>
    <scope>NUCLEOTIDE SEQUENCE [LARGE SCALE GENOMIC DNA]</scope>
</reference>
<keyword evidence="1" id="KW-1133">Transmembrane helix</keyword>
<dbReference type="AlphaFoldDB" id="A0ABC9DPY6"/>
<keyword evidence="1" id="KW-0472">Membrane</keyword>
<gene>
    <name evidence="2" type="ORF">URODEC1_LOCUS87314</name>
</gene>
<proteinExistence type="predicted"/>
<keyword evidence="1" id="KW-0812">Transmembrane</keyword>
<evidence type="ECO:0000313" key="3">
    <source>
        <dbReference type="Proteomes" id="UP001497457"/>
    </source>
</evidence>
<accession>A0ABC9DPY6</accession>
<dbReference type="InterPro" id="IPR012337">
    <property type="entry name" value="RNaseH-like_sf"/>
</dbReference>
<organism evidence="2 3">
    <name type="scientific">Urochloa decumbens</name>
    <dbReference type="NCBI Taxonomy" id="240449"/>
    <lineage>
        <taxon>Eukaryota</taxon>
        <taxon>Viridiplantae</taxon>
        <taxon>Streptophyta</taxon>
        <taxon>Embryophyta</taxon>
        <taxon>Tracheophyta</taxon>
        <taxon>Spermatophyta</taxon>
        <taxon>Magnoliopsida</taxon>
        <taxon>Liliopsida</taxon>
        <taxon>Poales</taxon>
        <taxon>Poaceae</taxon>
        <taxon>PACMAD clade</taxon>
        <taxon>Panicoideae</taxon>
        <taxon>Panicodae</taxon>
        <taxon>Paniceae</taxon>
        <taxon>Melinidinae</taxon>
        <taxon>Urochloa</taxon>
    </lineage>
</organism>
<evidence type="ECO:0000256" key="1">
    <source>
        <dbReference type="SAM" id="Phobius"/>
    </source>
</evidence>
<protein>
    <submittedName>
        <fullName evidence="2">Uncharacterized protein</fullName>
    </submittedName>
</protein>
<dbReference type="Gene3D" id="3.30.420.10">
    <property type="entry name" value="Ribonuclease H-like superfamily/Ribonuclease H"/>
    <property type="match status" value="1"/>
</dbReference>
<feature type="transmembrane region" description="Helical" evidence="1">
    <location>
        <begin position="264"/>
        <end position="285"/>
    </location>
</feature>
<keyword evidence="3" id="KW-1185">Reference proteome</keyword>
<dbReference type="Proteomes" id="UP001497457">
    <property type="component" value="Chromosome 34rd"/>
</dbReference>
<evidence type="ECO:0000313" key="2">
    <source>
        <dbReference type="EMBL" id="CAL5042633.1"/>
    </source>
</evidence>
<dbReference type="PANTHER" id="PTHR10797">
    <property type="entry name" value="CCR4-NOT TRANSCRIPTION COMPLEX SUBUNIT"/>
    <property type="match status" value="1"/>
</dbReference>
<name>A0ABC9DPY6_9POAL</name>